<proteinExistence type="predicted"/>
<dbReference type="PROSITE" id="PS50893">
    <property type="entry name" value="ABC_TRANSPORTER_2"/>
    <property type="match status" value="1"/>
</dbReference>
<accession>A0A1B9AG18</accession>
<evidence type="ECO:0000313" key="6">
    <source>
        <dbReference type="EMBL" id="OCA82803.1"/>
    </source>
</evidence>
<dbReference type="SMART" id="SM00382">
    <property type="entry name" value="AAA"/>
    <property type="match status" value="1"/>
</dbReference>
<dbReference type="GO" id="GO:0005524">
    <property type="term" value="F:ATP binding"/>
    <property type="evidence" value="ECO:0007669"/>
    <property type="project" value="UniProtKB-KW"/>
</dbReference>
<evidence type="ECO:0000256" key="2">
    <source>
        <dbReference type="ARBA" id="ARBA00022741"/>
    </source>
</evidence>
<dbReference type="Pfam" id="PF01955">
    <property type="entry name" value="CbiZ"/>
    <property type="match status" value="1"/>
</dbReference>
<dbReference type="InterPro" id="IPR017871">
    <property type="entry name" value="ABC_transporter-like_CS"/>
</dbReference>
<dbReference type="InterPro" id="IPR002808">
    <property type="entry name" value="AdoCbi_amidolase"/>
</dbReference>
<reference evidence="7" key="1">
    <citation type="submission" date="2016-05" db="EMBL/GenBank/DDBJ databases">
        <authorList>
            <person name="Liu B."/>
            <person name="Wang J."/>
            <person name="Zhu Y."/>
            <person name="Liu G."/>
            <person name="Chen Q."/>
            <person name="Chen Z."/>
            <person name="Lan J."/>
            <person name="Che J."/>
            <person name="Ge C."/>
            <person name="Shi H."/>
            <person name="Pan Z."/>
            <person name="Liu X."/>
        </authorList>
    </citation>
    <scope>NUCLEOTIDE SEQUENCE [LARGE SCALE GENOMIC DNA]</scope>
    <source>
        <strain evidence="7">FJAT-27215</strain>
    </source>
</reference>
<dbReference type="Pfam" id="PF00005">
    <property type="entry name" value="ABC_tran"/>
    <property type="match status" value="1"/>
</dbReference>
<dbReference type="InterPro" id="IPR027417">
    <property type="entry name" value="P-loop_NTPase"/>
</dbReference>
<evidence type="ECO:0000313" key="7">
    <source>
        <dbReference type="Proteomes" id="UP000092578"/>
    </source>
</evidence>
<evidence type="ECO:0000256" key="3">
    <source>
        <dbReference type="ARBA" id="ARBA00022840"/>
    </source>
</evidence>
<dbReference type="PROSITE" id="PS00211">
    <property type="entry name" value="ABC_TRANSPORTER_1"/>
    <property type="match status" value="1"/>
</dbReference>
<evidence type="ECO:0000256" key="4">
    <source>
        <dbReference type="ARBA" id="ARBA00022967"/>
    </source>
</evidence>
<keyword evidence="3 6" id="KW-0067">ATP-binding</keyword>
<dbReference type="Gene3D" id="3.40.50.300">
    <property type="entry name" value="P-loop containing nucleotide triphosphate hydrolases"/>
    <property type="match status" value="1"/>
</dbReference>
<dbReference type="GO" id="GO:0016887">
    <property type="term" value="F:ATP hydrolysis activity"/>
    <property type="evidence" value="ECO:0007669"/>
    <property type="project" value="InterPro"/>
</dbReference>
<gene>
    <name evidence="6" type="ORF">A8F95_13765</name>
</gene>
<feature type="domain" description="ABC transporter" evidence="5">
    <location>
        <begin position="2"/>
        <end position="239"/>
    </location>
</feature>
<dbReference type="Proteomes" id="UP000092578">
    <property type="component" value="Unassembled WGS sequence"/>
</dbReference>
<name>A0A1B9AG18_9BACI</name>
<keyword evidence="2" id="KW-0547">Nucleotide-binding</keyword>
<keyword evidence="1" id="KW-0813">Transport</keyword>
<dbReference type="InterPro" id="IPR003593">
    <property type="entry name" value="AAA+_ATPase"/>
</dbReference>
<dbReference type="InterPro" id="IPR003439">
    <property type="entry name" value="ABC_transporter-like_ATP-bd"/>
</dbReference>
<sequence>MIQLTKLSGGYDGKLIVRDLSFSVQKGELFGILGPNGSGKTTLLKMMSGIVPVSSGSMQIEGKEIKDYKPKELAKRLAVLPQMTPQAFSYTVKETVSLGRYAHQSGLFPIWTEEDEQAVNKAMERTGTIQFANTSLEELSGGERQRVFLAQALAQEPEILLLDEPTNHLDLSFQKELLDLLKKMASEAGLTVVSIFHDLNLASLYCDRLLLMEDGTMNGLGIPSEVLKEEPIQQVYKTAIHQRPHPEVPKPQMSILPEKAAKEETEIIIDGTCITHKDEFIALEAPVLLKTLSAGVIGAGWGWHRSFVNRHVDKNYWHDSYKEDMKGFLKQHHFDINETVGMMTAVHLRKAAYRFVEIEDVSVFVVVTAGVGNAVDVSRAVEHSRAFLPGTINTWVFANGYLSEEAFVQSVMTATEAKVKALFDKKVKDPLTHSWATGTSTDSVLIAATQRGAHQAFAGTISPLGQSIGKAVYECTIESLEKSGTGERI</sequence>
<protein>
    <submittedName>
        <fullName evidence="6">ABC transporter ATP-binding protein</fullName>
    </submittedName>
</protein>
<evidence type="ECO:0000259" key="5">
    <source>
        <dbReference type="PROSITE" id="PS50893"/>
    </source>
</evidence>
<dbReference type="CDD" id="cd03214">
    <property type="entry name" value="ABC_Iron-Siderophores_B12_Hemin"/>
    <property type="match status" value="1"/>
</dbReference>
<dbReference type="RefSeq" id="WP_065411676.1">
    <property type="nucleotide sequence ID" value="NZ_MAYT01000029.1"/>
</dbReference>
<keyword evidence="4" id="KW-1278">Translocase</keyword>
<dbReference type="PANTHER" id="PTHR42794">
    <property type="entry name" value="HEMIN IMPORT ATP-BINDING PROTEIN HMUV"/>
    <property type="match status" value="1"/>
</dbReference>
<dbReference type="AlphaFoldDB" id="A0A1B9AG18"/>
<evidence type="ECO:0000256" key="1">
    <source>
        <dbReference type="ARBA" id="ARBA00022448"/>
    </source>
</evidence>
<organism evidence="6 7">
    <name type="scientific">Pseudobacillus wudalianchiensis</name>
    <dbReference type="NCBI Taxonomy" id="1743143"/>
    <lineage>
        <taxon>Bacteria</taxon>
        <taxon>Bacillati</taxon>
        <taxon>Bacillota</taxon>
        <taxon>Bacilli</taxon>
        <taxon>Bacillales</taxon>
        <taxon>Bacillaceae</taxon>
        <taxon>Pseudobacillus</taxon>
    </lineage>
</organism>
<comment type="caution">
    <text evidence="6">The sequence shown here is derived from an EMBL/GenBank/DDBJ whole genome shotgun (WGS) entry which is preliminary data.</text>
</comment>
<dbReference type="FunFam" id="3.40.50.300:FF:000134">
    <property type="entry name" value="Iron-enterobactin ABC transporter ATP-binding protein"/>
    <property type="match status" value="1"/>
</dbReference>
<dbReference type="PANTHER" id="PTHR42794:SF1">
    <property type="entry name" value="HEMIN IMPORT ATP-BINDING PROTEIN HMUV"/>
    <property type="match status" value="1"/>
</dbReference>
<dbReference type="SUPFAM" id="SSF52540">
    <property type="entry name" value="P-loop containing nucleoside triphosphate hydrolases"/>
    <property type="match status" value="1"/>
</dbReference>
<dbReference type="EMBL" id="MAYT01000029">
    <property type="protein sequence ID" value="OCA82803.1"/>
    <property type="molecule type" value="Genomic_DNA"/>
</dbReference>
<keyword evidence="7" id="KW-1185">Reference proteome</keyword>